<evidence type="ECO:0000313" key="1">
    <source>
        <dbReference type="EMBL" id="MBB5790013.1"/>
    </source>
</evidence>
<reference evidence="1 2" key="1">
    <citation type="submission" date="2020-08" db="EMBL/GenBank/DDBJ databases">
        <title>Sequencing the genomes of 1000 actinobacteria strains.</title>
        <authorList>
            <person name="Klenk H.-P."/>
        </authorList>
    </citation>
    <scope>NUCLEOTIDE SEQUENCE [LARGE SCALE GENOMIC DNA]</scope>
    <source>
        <strain evidence="1 2">DSM 102122</strain>
    </source>
</reference>
<sequence length="130" mass="14147">MRDELDRLPGAVPSLDPLVPSFAHTVEHWSDGGRPVRVLHDEQRILTPERLAALGTLNGRLAGLRFADSIVEPRVQVADFLAGVARRIAEDALAGALDPELAGLLRPYVDPRSVWADEASWAALGPTRVR</sequence>
<dbReference type="EMBL" id="JACHMM010000001">
    <property type="protein sequence ID" value="MBB5790013.1"/>
    <property type="molecule type" value="Genomic_DNA"/>
</dbReference>
<accession>A0A7W9GUJ0</accession>
<proteinExistence type="predicted"/>
<keyword evidence="2" id="KW-1185">Reference proteome</keyword>
<protein>
    <submittedName>
        <fullName evidence="1">Uncharacterized protein</fullName>
    </submittedName>
</protein>
<dbReference type="Proteomes" id="UP000542813">
    <property type="component" value="Unassembled WGS sequence"/>
</dbReference>
<evidence type="ECO:0000313" key="2">
    <source>
        <dbReference type="Proteomes" id="UP000542813"/>
    </source>
</evidence>
<organism evidence="1 2">
    <name type="scientific">Jiangella mangrovi</name>
    <dbReference type="NCBI Taxonomy" id="1524084"/>
    <lineage>
        <taxon>Bacteria</taxon>
        <taxon>Bacillati</taxon>
        <taxon>Actinomycetota</taxon>
        <taxon>Actinomycetes</taxon>
        <taxon>Jiangellales</taxon>
        <taxon>Jiangellaceae</taxon>
        <taxon>Jiangella</taxon>
    </lineage>
</organism>
<name>A0A7W9GUJ0_9ACTN</name>
<comment type="caution">
    <text evidence="1">The sequence shown here is derived from an EMBL/GenBank/DDBJ whole genome shotgun (WGS) entry which is preliminary data.</text>
</comment>
<gene>
    <name evidence="1" type="ORF">HD601_004588</name>
</gene>
<dbReference type="AlphaFoldDB" id="A0A7W9GUJ0"/>